<comment type="caution">
    <text evidence="1">The sequence shown here is derived from an EMBL/GenBank/DDBJ whole genome shotgun (WGS) entry which is preliminary data.</text>
</comment>
<accession>A0A430BXC8</accession>
<gene>
    <name evidence="1" type="ORF">DAH51_10940</name>
</gene>
<evidence type="ECO:0000313" key="1">
    <source>
        <dbReference type="EMBL" id="RSU57307.1"/>
    </source>
</evidence>
<reference evidence="1 2" key="1">
    <citation type="submission" date="2018-07" db="EMBL/GenBank/DDBJ databases">
        <title>Genomic and Epidemiologic Investigation of an Indolent Hospital Outbreak.</title>
        <authorList>
            <person name="Johnson R.C."/>
            <person name="Deming C."/>
            <person name="Conlan S."/>
            <person name="Zellmer C.J."/>
            <person name="Michelin A.V."/>
            <person name="Lee-Lin S."/>
            <person name="Thomas P.J."/>
            <person name="Park M."/>
            <person name="Weingarten R.A."/>
            <person name="Less J."/>
            <person name="Dekker J.P."/>
            <person name="Frank K.M."/>
            <person name="Musser K.A."/>
            <person name="Mcquiston J.R."/>
            <person name="Henderson D.K."/>
            <person name="Lau A.F."/>
            <person name="Palmore T.N."/>
            <person name="Segre J.A."/>
        </authorList>
    </citation>
    <scope>NUCLEOTIDE SEQUENCE [LARGE SCALE GENOMIC DNA]</scope>
    <source>
        <strain evidence="1 2">SK-NIH.Env6_1116</strain>
    </source>
</reference>
<sequence length="66" mass="7373">MVPVDRDVHQVRLLAHMLSHADAPETLREIALIEINVSRLPRNGLPGQGLILVLGGICPWQNWRVS</sequence>
<protein>
    <submittedName>
        <fullName evidence="1">Uncharacterized protein</fullName>
    </submittedName>
</protein>
<dbReference type="Proteomes" id="UP000287401">
    <property type="component" value="Unassembled WGS sequence"/>
</dbReference>
<organism evidence="1 2">
    <name type="scientific">Sphingobium yanoikuyae</name>
    <name type="common">Sphingomonas yanoikuyae</name>
    <dbReference type="NCBI Taxonomy" id="13690"/>
    <lineage>
        <taxon>Bacteria</taxon>
        <taxon>Pseudomonadati</taxon>
        <taxon>Pseudomonadota</taxon>
        <taxon>Alphaproteobacteria</taxon>
        <taxon>Sphingomonadales</taxon>
        <taxon>Sphingomonadaceae</taxon>
        <taxon>Sphingobium</taxon>
    </lineage>
</organism>
<evidence type="ECO:0000313" key="2">
    <source>
        <dbReference type="Proteomes" id="UP000287401"/>
    </source>
</evidence>
<name>A0A430BXC8_SPHYA</name>
<proteinExistence type="predicted"/>
<dbReference type="AlphaFoldDB" id="A0A430BXC8"/>
<dbReference type="EMBL" id="QRAL01000009">
    <property type="protein sequence ID" value="RSU57307.1"/>
    <property type="molecule type" value="Genomic_DNA"/>
</dbReference>